<accession>A0A937REN4</accession>
<keyword evidence="4" id="KW-1185">Reference proteome</keyword>
<dbReference type="Pfam" id="PF14028">
    <property type="entry name" value="Lant_dehydr_C"/>
    <property type="match status" value="1"/>
</dbReference>
<proteinExistence type="predicted"/>
<feature type="domain" description="Thiopeptide-type bacteriocin biosynthesis" evidence="2">
    <location>
        <begin position="770"/>
        <end position="1031"/>
    </location>
</feature>
<dbReference type="AlphaFoldDB" id="A0A937REN4"/>
<gene>
    <name evidence="3" type="ORF">I7412_18005</name>
</gene>
<dbReference type="RefSeq" id="WP_203003965.1">
    <property type="nucleotide sequence ID" value="NZ_JADWYU010000179.1"/>
</dbReference>
<feature type="domain" description="Lantibiotic dehydratase N-terminal" evidence="1">
    <location>
        <begin position="51"/>
        <end position="701"/>
    </location>
</feature>
<reference evidence="3" key="1">
    <citation type="submission" date="2020-12" db="EMBL/GenBank/DDBJ databases">
        <title>Genomic characterization of non-nitrogen-fixing Frankia strains.</title>
        <authorList>
            <person name="Carlos-Shanley C."/>
            <person name="Guerra T."/>
            <person name="Hahn D."/>
        </authorList>
    </citation>
    <scope>NUCLEOTIDE SEQUENCE</scope>
    <source>
        <strain evidence="3">CN6</strain>
    </source>
</reference>
<evidence type="ECO:0000259" key="2">
    <source>
        <dbReference type="Pfam" id="PF14028"/>
    </source>
</evidence>
<evidence type="ECO:0000259" key="1">
    <source>
        <dbReference type="Pfam" id="PF04738"/>
    </source>
</evidence>
<dbReference type="Proteomes" id="UP000604475">
    <property type="component" value="Unassembled WGS sequence"/>
</dbReference>
<dbReference type="EMBL" id="JAEACQ010000203">
    <property type="protein sequence ID" value="MBL7629015.1"/>
    <property type="molecule type" value="Genomic_DNA"/>
</dbReference>
<name>A0A937REN4_9ACTN</name>
<protein>
    <submittedName>
        <fullName evidence="3">Lantibiotic dehydratase</fullName>
    </submittedName>
</protein>
<dbReference type="InterPro" id="IPR006827">
    <property type="entry name" value="Lant_deHydtase_N"/>
</dbReference>
<dbReference type="InterPro" id="IPR023809">
    <property type="entry name" value="Thiopep_bacteriocin_synth_dom"/>
</dbReference>
<comment type="caution">
    <text evidence="3">The sequence shown here is derived from an EMBL/GenBank/DDBJ whole genome shotgun (WGS) entry which is preliminary data.</text>
</comment>
<dbReference type="NCBIfam" id="TIGR03891">
    <property type="entry name" value="thiopep_ocin"/>
    <property type="match status" value="1"/>
</dbReference>
<organism evidence="3 4">
    <name type="scientific">Frankia nepalensis</name>
    <dbReference type="NCBI Taxonomy" id="1836974"/>
    <lineage>
        <taxon>Bacteria</taxon>
        <taxon>Bacillati</taxon>
        <taxon>Actinomycetota</taxon>
        <taxon>Actinomycetes</taxon>
        <taxon>Frankiales</taxon>
        <taxon>Frankiaceae</taxon>
        <taxon>Frankia</taxon>
    </lineage>
</organism>
<dbReference type="Pfam" id="PF04738">
    <property type="entry name" value="Lant_dehydr_N"/>
    <property type="match status" value="1"/>
</dbReference>
<evidence type="ECO:0000313" key="3">
    <source>
        <dbReference type="EMBL" id="MBL7629015.1"/>
    </source>
</evidence>
<sequence length="1041" mass="112419">MDVRYRAMGVAVVRAVARDSGPGPDDWPDLAGHGPEQVGQWHAWLRRQWDDDELAEAIETASPALAAAVRQICSGKLEEPRRLRRVAESVMSYRLRMTSRPTPFGLFAGVLPAALGTQARVRWDGARAVARPDGRWLAELVTTLEAEPDVLRTVPVVANTVAFVRGDRLVLPSQPRVDDDGTVTPSDIEVRHSRPVQVVLRAARSPVPVADLIARLAAEFSGTPEPVLEAMLTRLVATGVLVTALRPPMDVTDPLGHLADQLRAASSDSGQPARERLELASRTLDQLGRSQSAPDRRALAEAASTQLAALHDRPGPLLAVDLRLGGKITLPGSIEIEAAAAASVLVQLSPNPLGSPAWQAWHGQFVDRYGPGAVIPVTEAVDVDRGLGYPAGYRGTPHPRPPRAHDARDDMLLRLAQRALLDGTDEVVLDDEIVKELTAAGVGAARQKPHAVPHTELRFRVHAPTLDAVDRGAFTLVVTGASRQAGTSIGRFLYLLDAGERDQIEPMFTDLPTMNADALAVQLSCAPLSPRAQNLVRAPALLPLLSLGEHPASRDSKPITVDDLAIVGDTHRLCLVQMSSGQVVEPLAPNALEFRHATHPLARFLCEITTARAASCVPFSWGAAAGQPVLPRVRYGRSVLRSASWNLCSDDLPRRAAPAAEWEKAFESLRHTYRIPSSVYAGEADVVLRLDLDQPAHRALLRTQLDRSRAVPLTEGPPENAFGWIGGRPHEITLPLGRVSPPFPLAPVLRRGRPLRPSRHAGHLPGASRWLYARLHGHPARQTELLTIHLPDLVATWPGTAPSQKPPLWFLRYDNGAPHLRLRIHLGDEADAYGAAARHVGAWAGRLRAVGLLGGFLLDTYEPEVGRYGIGPALEAAEAVFAADSTVAIAQLTATKTPSGPAPSAITAASLVDLAAGFLGAADRGWRWLLDNVAHQGGPALDRDLRTQTLRLLEVQSARQRDPSSEDSVARAWAQRHETLDAYRHLLDDPDAAADGPDPDRVLASLLHLHHARMIGTYTDSEQTCLRLARAAALTLTTRAR</sequence>
<evidence type="ECO:0000313" key="4">
    <source>
        <dbReference type="Proteomes" id="UP000604475"/>
    </source>
</evidence>